<protein>
    <submittedName>
        <fullName evidence="1">Uncharacterized protein</fullName>
    </submittedName>
</protein>
<dbReference type="EMBL" id="CM056816">
    <property type="protein sequence ID" value="KAJ8633385.1"/>
    <property type="molecule type" value="Genomic_DNA"/>
</dbReference>
<evidence type="ECO:0000313" key="2">
    <source>
        <dbReference type="Proteomes" id="UP001234297"/>
    </source>
</evidence>
<evidence type="ECO:0000313" key="1">
    <source>
        <dbReference type="EMBL" id="KAJ8633385.1"/>
    </source>
</evidence>
<gene>
    <name evidence="1" type="ORF">MRB53_026721</name>
</gene>
<comment type="caution">
    <text evidence="1">The sequence shown here is derived from an EMBL/GenBank/DDBJ whole genome shotgun (WGS) entry which is preliminary data.</text>
</comment>
<name>A0ACC2LJ65_PERAE</name>
<organism evidence="1 2">
    <name type="scientific">Persea americana</name>
    <name type="common">Avocado</name>
    <dbReference type="NCBI Taxonomy" id="3435"/>
    <lineage>
        <taxon>Eukaryota</taxon>
        <taxon>Viridiplantae</taxon>
        <taxon>Streptophyta</taxon>
        <taxon>Embryophyta</taxon>
        <taxon>Tracheophyta</taxon>
        <taxon>Spermatophyta</taxon>
        <taxon>Magnoliopsida</taxon>
        <taxon>Magnoliidae</taxon>
        <taxon>Laurales</taxon>
        <taxon>Lauraceae</taxon>
        <taxon>Persea</taxon>
    </lineage>
</organism>
<accession>A0ACC2LJ65</accession>
<keyword evidence="2" id="KW-1185">Reference proteome</keyword>
<reference evidence="1 2" key="1">
    <citation type="journal article" date="2022" name="Hortic Res">
        <title>A haplotype resolved chromosomal level avocado genome allows analysis of novel avocado genes.</title>
        <authorList>
            <person name="Nath O."/>
            <person name="Fletcher S.J."/>
            <person name="Hayward A."/>
            <person name="Shaw L.M."/>
            <person name="Masouleh A.K."/>
            <person name="Furtado A."/>
            <person name="Henry R.J."/>
            <person name="Mitter N."/>
        </authorList>
    </citation>
    <scope>NUCLEOTIDE SEQUENCE [LARGE SCALE GENOMIC DNA]</scope>
    <source>
        <strain evidence="2">cv. Hass</strain>
    </source>
</reference>
<dbReference type="Proteomes" id="UP001234297">
    <property type="component" value="Chromosome 8"/>
</dbReference>
<proteinExistence type="predicted"/>
<sequence>MIDFALDDPLVESLDFRFQRSHGFNGARVSHYEFTMVVSDDASYACAVIVPGFIAPSKLSLQKPFASGNHLL</sequence>